<feature type="region of interest" description="Disordered" evidence="1">
    <location>
        <begin position="110"/>
        <end position="158"/>
    </location>
</feature>
<sequence>MGDPRLVDPPRLGPANTVIGLSEQLPLLAAGVLFGPSFALLGPVYAVVGPSFALLGPVYAVVVPAALLLGALPVVRWLPAVGARFADGPARGSRRMPRRVVALIALSTARPPERSLPRSARRSSCWPAARRRARSPGSPRSPIAGCATPPEANEPASG</sequence>
<feature type="compositionally biased region" description="Low complexity" evidence="1">
    <location>
        <begin position="135"/>
        <end position="144"/>
    </location>
</feature>
<protein>
    <submittedName>
        <fullName evidence="3">Uncharacterized protein</fullName>
    </submittedName>
</protein>
<keyword evidence="4" id="KW-1185">Reference proteome</keyword>
<evidence type="ECO:0000313" key="4">
    <source>
        <dbReference type="Proteomes" id="UP001596548"/>
    </source>
</evidence>
<evidence type="ECO:0000256" key="1">
    <source>
        <dbReference type="SAM" id="MobiDB-lite"/>
    </source>
</evidence>
<feature type="transmembrane region" description="Helical" evidence="2">
    <location>
        <begin position="27"/>
        <end position="48"/>
    </location>
</feature>
<keyword evidence="2" id="KW-0812">Transmembrane</keyword>
<proteinExistence type="predicted"/>
<dbReference type="RefSeq" id="WP_378974047.1">
    <property type="nucleotide sequence ID" value="NZ_JBHTBJ010000026.1"/>
</dbReference>
<dbReference type="EMBL" id="JBHTBJ010000026">
    <property type="protein sequence ID" value="MFC7277880.1"/>
    <property type="molecule type" value="Genomic_DNA"/>
</dbReference>
<gene>
    <name evidence="3" type="ORF">ACFQS1_28155</name>
</gene>
<feature type="transmembrane region" description="Helical" evidence="2">
    <location>
        <begin position="54"/>
        <end position="75"/>
    </location>
</feature>
<dbReference type="Proteomes" id="UP001596548">
    <property type="component" value="Unassembled WGS sequence"/>
</dbReference>
<reference evidence="4" key="1">
    <citation type="journal article" date="2019" name="Int. J. Syst. Evol. Microbiol.">
        <title>The Global Catalogue of Microorganisms (GCM) 10K type strain sequencing project: providing services to taxonomists for standard genome sequencing and annotation.</title>
        <authorList>
            <consortium name="The Broad Institute Genomics Platform"/>
            <consortium name="The Broad Institute Genome Sequencing Center for Infectious Disease"/>
            <person name="Wu L."/>
            <person name="Ma J."/>
        </authorList>
    </citation>
    <scope>NUCLEOTIDE SEQUENCE [LARGE SCALE GENOMIC DNA]</scope>
    <source>
        <strain evidence="4">XZYJT-10</strain>
    </source>
</reference>
<organism evidence="3 4">
    <name type="scientific">Paractinoplanes rhizophilus</name>
    <dbReference type="NCBI Taxonomy" id="1416877"/>
    <lineage>
        <taxon>Bacteria</taxon>
        <taxon>Bacillati</taxon>
        <taxon>Actinomycetota</taxon>
        <taxon>Actinomycetes</taxon>
        <taxon>Micromonosporales</taxon>
        <taxon>Micromonosporaceae</taxon>
        <taxon>Paractinoplanes</taxon>
    </lineage>
</organism>
<evidence type="ECO:0000256" key="2">
    <source>
        <dbReference type="SAM" id="Phobius"/>
    </source>
</evidence>
<comment type="caution">
    <text evidence="3">The sequence shown here is derived from an EMBL/GenBank/DDBJ whole genome shotgun (WGS) entry which is preliminary data.</text>
</comment>
<keyword evidence="2" id="KW-1133">Transmembrane helix</keyword>
<accession>A0ABW2I0U4</accession>
<name>A0ABW2I0U4_9ACTN</name>
<keyword evidence="2" id="KW-0472">Membrane</keyword>
<evidence type="ECO:0000313" key="3">
    <source>
        <dbReference type="EMBL" id="MFC7277880.1"/>
    </source>
</evidence>